<protein>
    <submittedName>
        <fullName evidence="2">Type II toxin-antitoxin system VapC family toxin</fullName>
    </submittedName>
</protein>
<reference evidence="2 3" key="1">
    <citation type="submission" date="2019-09" db="EMBL/GenBank/DDBJ databases">
        <title>Segnochrobactrum spirostomi gen. nov., sp. nov., isolated from the ciliate Spirostomum cf. yagiui and description of a novel family, Segnochrobactraceae fam. nov. within the order Rhizobiales of the class Alphaproteobacteria.</title>
        <authorList>
            <person name="Akter S."/>
            <person name="Shazib S.U.A."/>
            <person name="Shin M.K."/>
        </authorList>
    </citation>
    <scope>NUCLEOTIDE SEQUENCE [LARGE SCALE GENOMIC DNA]</scope>
    <source>
        <strain evidence="2 3">Sp-1</strain>
    </source>
</reference>
<dbReference type="InterPro" id="IPR002716">
    <property type="entry name" value="PIN_dom"/>
</dbReference>
<organism evidence="2 3">
    <name type="scientific">Segnochrobactrum spirostomi</name>
    <dbReference type="NCBI Taxonomy" id="2608987"/>
    <lineage>
        <taxon>Bacteria</taxon>
        <taxon>Pseudomonadati</taxon>
        <taxon>Pseudomonadota</taxon>
        <taxon>Alphaproteobacteria</taxon>
        <taxon>Hyphomicrobiales</taxon>
        <taxon>Segnochrobactraceae</taxon>
        <taxon>Segnochrobactrum</taxon>
    </lineage>
</organism>
<sequence>MSDTSFLAPLILREATSEAVDAFMRGLGEQVLAVSHWTRVELSSLLAREVRMGALDSAQAARADVSFEAMTQSSFRILRPDIDDFSLAKAYLGRAETGLRAGDALHLAIARNHGASAIYSLDRAFVRAGLMLGVPTSEAIRG</sequence>
<dbReference type="Proteomes" id="UP000332515">
    <property type="component" value="Unassembled WGS sequence"/>
</dbReference>
<dbReference type="RefSeq" id="WP_312861676.1">
    <property type="nucleotide sequence ID" value="NZ_VWNA01000001.1"/>
</dbReference>
<dbReference type="SUPFAM" id="SSF88723">
    <property type="entry name" value="PIN domain-like"/>
    <property type="match status" value="1"/>
</dbReference>
<evidence type="ECO:0000313" key="3">
    <source>
        <dbReference type="Proteomes" id="UP000332515"/>
    </source>
</evidence>
<evidence type="ECO:0000313" key="2">
    <source>
        <dbReference type="EMBL" id="MQT11544.1"/>
    </source>
</evidence>
<feature type="domain" description="PIN" evidence="1">
    <location>
        <begin position="3"/>
        <end position="128"/>
    </location>
</feature>
<proteinExistence type="predicted"/>
<gene>
    <name evidence="2" type="ORF">F0357_02410</name>
</gene>
<dbReference type="Pfam" id="PF01850">
    <property type="entry name" value="PIN"/>
    <property type="match status" value="1"/>
</dbReference>
<accession>A0A6A7XXX1</accession>
<dbReference type="CDD" id="cd09874">
    <property type="entry name" value="PIN_MT3492-like"/>
    <property type="match status" value="1"/>
</dbReference>
<dbReference type="Gene3D" id="3.40.50.1010">
    <property type="entry name" value="5'-nuclease"/>
    <property type="match status" value="1"/>
</dbReference>
<comment type="caution">
    <text evidence="2">The sequence shown here is derived from an EMBL/GenBank/DDBJ whole genome shotgun (WGS) entry which is preliminary data.</text>
</comment>
<dbReference type="InterPro" id="IPR029060">
    <property type="entry name" value="PIN-like_dom_sf"/>
</dbReference>
<dbReference type="EMBL" id="VWNA01000001">
    <property type="protein sequence ID" value="MQT11544.1"/>
    <property type="molecule type" value="Genomic_DNA"/>
</dbReference>
<keyword evidence="3" id="KW-1185">Reference proteome</keyword>
<name>A0A6A7XXX1_9HYPH</name>
<dbReference type="AlphaFoldDB" id="A0A6A7XXX1"/>
<evidence type="ECO:0000259" key="1">
    <source>
        <dbReference type="Pfam" id="PF01850"/>
    </source>
</evidence>